<evidence type="ECO:0000259" key="1">
    <source>
        <dbReference type="Pfam" id="PF01902"/>
    </source>
</evidence>
<dbReference type="CDD" id="cd01994">
    <property type="entry name" value="AANH_PF0828-like"/>
    <property type="match status" value="1"/>
</dbReference>
<dbReference type="EMBL" id="CP036290">
    <property type="protein sequence ID" value="QDU82919.1"/>
    <property type="molecule type" value="Genomic_DNA"/>
</dbReference>
<keyword evidence="2" id="KW-0547">Nucleotide-binding</keyword>
<keyword evidence="3" id="KW-1185">Reference proteome</keyword>
<gene>
    <name evidence="2" type="ORF">Pla163_00130</name>
</gene>
<dbReference type="Gene3D" id="3.90.1490.10">
    <property type="entry name" value="putative n-type atp pyrophosphatase, domain 2"/>
    <property type="match status" value="1"/>
</dbReference>
<dbReference type="GO" id="GO:0005524">
    <property type="term" value="F:ATP binding"/>
    <property type="evidence" value="ECO:0007669"/>
    <property type="project" value="UniProtKB-KW"/>
</dbReference>
<dbReference type="AlphaFoldDB" id="A0A518CUL4"/>
<reference evidence="2 3" key="1">
    <citation type="submission" date="2019-02" db="EMBL/GenBank/DDBJ databases">
        <title>Deep-cultivation of Planctomycetes and their phenomic and genomic characterization uncovers novel biology.</title>
        <authorList>
            <person name="Wiegand S."/>
            <person name="Jogler M."/>
            <person name="Boedeker C."/>
            <person name="Pinto D."/>
            <person name="Vollmers J."/>
            <person name="Rivas-Marin E."/>
            <person name="Kohn T."/>
            <person name="Peeters S.H."/>
            <person name="Heuer A."/>
            <person name="Rast P."/>
            <person name="Oberbeckmann S."/>
            <person name="Bunk B."/>
            <person name="Jeske O."/>
            <person name="Meyerdierks A."/>
            <person name="Storesund J.E."/>
            <person name="Kallscheuer N."/>
            <person name="Luecker S."/>
            <person name="Lage O.M."/>
            <person name="Pohl T."/>
            <person name="Merkel B.J."/>
            <person name="Hornburger P."/>
            <person name="Mueller R.-W."/>
            <person name="Bruemmer F."/>
            <person name="Labrenz M."/>
            <person name="Spormann A.M."/>
            <person name="Op den Camp H."/>
            <person name="Overmann J."/>
            <person name="Amann R."/>
            <person name="Jetten M.S.M."/>
            <person name="Mascher T."/>
            <person name="Medema M.H."/>
            <person name="Devos D.P."/>
            <person name="Kaster A.-K."/>
            <person name="Ovreas L."/>
            <person name="Rohde M."/>
            <person name="Galperin M.Y."/>
            <person name="Jogler C."/>
        </authorList>
    </citation>
    <scope>NUCLEOTIDE SEQUENCE [LARGE SCALE GENOMIC DNA]</scope>
    <source>
        <strain evidence="2 3">Pla163</strain>
    </source>
</reference>
<accession>A0A518CUL4</accession>
<dbReference type="RefSeq" id="WP_145181681.1">
    <property type="nucleotide sequence ID" value="NZ_CP036290.1"/>
</dbReference>
<proteinExistence type="predicted"/>
<dbReference type="Proteomes" id="UP000319342">
    <property type="component" value="Chromosome"/>
</dbReference>
<dbReference type="InterPro" id="IPR002761">
    <property type="entry name" value="Diphthami_syn_dom"/>
</dbReference>
<evidence type="ECO:0000313" key="3">
    <source>
        <dbReference type="Proteomes" id="UP000319342"/>
    </source>
</evidence>
<sequence>MADPDPRPANAPRPILLSWSSGKDSAFALYVLRSDPRFEVRGLLTSVNATHERVAMHAVRRELLRQQAEMAGLPLIEVLIPSPCTNAEYERAMRDALEPQLAAGIEAVAFGDLFLEDVRRYREEKNAGLGLDSVFPLWGRDTTELAREMIAVGQRAILTSVDPKQVPASFAGRAFDEALLGDLPPGADPCGENGEFHTFVRDAPVFSAPIEVRAGEIVERDGFVFADLVPGASAAGGSANL</sequence>
<keyword evidence="2" id="KW-0067">ATP-binding</keyword>
<organism evidence="2 3">
    <name type="scientific">Rohdeia mirabilis</name>
    <dbReference type="NCBI Taxonomy" id="2528008"/>
    <lineage>
        <taxon>Bacteria</taxon>
        <taxon>Pseudomonadati</taxon>
        <taxon>Planctomycetota</taxon>
        <taxon>Planctomycetia</taxon>
        <taxon>Planctomycetia incertae sedis</taxon>
        <taxon>Rohdeia</taxon>
    </lineage>
</organism>
<dbReference type="Pfam" id="PF01902">
    <property type="entry name" value="Diphthami_syn_2"/>
    <property type="match status" value="1"/>
</dbReference>
<dbReference type="Gene3D" id="3.40.50.620">
    <property type="entry name" value="HUPs"/>
    <property type="match status" value="1"/>
</dbReference>
<feature type="domain" description="Diphthamide synthase" evidence="1">
    <location>
        <begin position="19"/>
        <end position="221"/>
    </location>
</feature>
<evidence type="ECO:0000313" key="2">
    <source>
        <dbReference type="EMBL" id="QDU82919.1"/>
    </source>
</evidence>
<name>A0A518CUL4_9BACT</name>
<dbReference type="InterPro" id="IPR014729">
    <property type="entry name" value="Rossmann-like_a/b/a_fold"/>
</dbReference>
<dbReference type="OrthoDB" id="3572539at2"/>
<dbReference type="SUPFAM" id="SSF52402">
    <property type="entry name" value="Adenine nucleotide alpha hydrolases-like"/>
    <property type="match status" value="1"/>
</dbReference>
<protein>
    <submittedName>
        <fullName evidence="2">ATP-binding region</fullName>
    </submittedName>
</protein>